<dbReference type="OrthoDB" id="6367923at2"/>
<evidence type="ECO:0000256" key="1">
    <source>
        <dbReference type="SAM" id="Phobius"/>
    </source>
</evidence>
<dbReference type="AlphaFoldDB" id="A0A2S6G4G0"/>
<evidence type="ECO:0000313" key="2">
    <source>
        <dbReference type="EMBL" id="PPK50635.1"/>
    </source>
</evidence>
<evidence type="ECO:0000313" key="4">
    <source>
        <dbReference type="Proteomes" id="UP000239446"/>
    </source>
</evidence>
<dbReference type="Proteomes" id="UP000239446">
    <property type="component" value="Unassembled WGS sequence"/>
</dbReference>
<keyword evidence="1" id="KW-1133">Transmembrane helix</keyword>
<feature type="transmembrane region" description="Helical" evidence="1">
    <location>
        <begin position="7"/>
        <end position="28"/>
    </location>
</feature>
<feature type="transmembrane region" description="Helical" evidence="1">
    <location>
        <begin position="34"/>
        <end position="55"/>
    </location>
</feature>
<dbReference type="EMBL" id="PTIU01000021">
    <property type="protein sequence ID" value="PPK53973.1"/>
    <property type="molecule type" value="Genomic_DNA"/>
</dbReference>
<protein>
    <submittedName>
        <fullName evidence="3">Uncharacterized protein</fullName>
    </submittedName>
</protein>
<keyword evidence="1" id="KW-0472">Membrane</keyword>
<gene>
    <name evidence="3" type="ORF">B0H24_102126</name>
    <name evidence="2" type="ORF">BY455_12226</name>
</gene>
<reference evidence="3 4" key="2">
    <citation type="submission" date="2018-02" db="EMBL/GenBank/DDBJ databases">
        <title>Subsurface microbial communities from deep shales in Ohio and West Virginia, USA.</title>
        <authorList>
            <person name="Wrighton K."/>
        </authorList>
    </citation>
    <scope>NUCLEOTIDE SEQUENCE [LARGE SCALE GENOMIC DNA]</scope>
    <source>
        <strain evidence="3 4">UTICA-S1B9</strain>
    </source>
</reference>
<dbReference type="RefSeq" id="WP_104416780.1">
    <property type="nucleotide sequence ID" value="NZ_PTIT01000022.1"/>
</dbReference>
<keyword evidence="5" id="KW-1185">Reference proteome</keyword>
<dbReference type="Proteomes" id="UP000239648">
    <property type="component" value="Unassembled WGS sequence"/>
</dbReference>
<dbReference type="STRING" id="930118.SAMN05216429_10318"/>
<organism evidence="3 4">
    <name type="scientific">Marinobacter persicus</name>
    <dbReference type="NCBI Taxonomy" id="930118"/>
    <lineage>
        <taxon>Bacteria</taxon>
        <taxon>Pseudomonadati</taxon>
        <taxon>Pseudomonadota</taxon>
        <taxon>Gammaproteobacteria</taxon>
        <taxon>Pseudomonadales</taxon>
        <taxon>Marinobacteraceae</taxon>
        <taxon>Marinobacter</taxon>
    </lineage>
</organism>
<dbReference type="EMBL" id="PTIT01000022">
    <property type="protein sequence ID" value="PPK50635.1"/>
    <property type="molecule type" value="Genomic_DNA"/>
</dbReference>
<accession>A0A2S6G4G0</accession>
<keyword evidence="1" id="KW-0812">Transmembrane</keyword>
<comment type="caution">
    <text evidence="3">The sequence shown here is derived from an EMBL/GenBank/DDBJ whole genome shotgun (WGS) entry which is preliminary data.</text>
</comment>
<feature type="transmembrane region" description="Helical" evidence="1">
    <location>
        <begin position="94"/>
        <end position="115"/>
    </location>
</feature>
<proteinExistence type="predicted"/>
<evidence type="ECO:0000313" key="3">
    <source>
        <dbReference type="EMBL" id="PPK53973.1"/>
    </source>
</evidence>
<feature type="transmembrane region" description="Helical" evidence="1">
    <location>
        <begin position="67"/>
        <end position="88"/>
    </location>
</feature>
<evidence type="ECO:0000313" key="5">
    <source>
        <dbReference type="Proteomes" id="UP000239648"/>
    </source>
</evidence>
<sequence length="130" mass="14228">MEKARITIVAVTGIILFFLANYLFRFLLGITGPLVSLILAAVIALHMAFSLAKTLERVPSKEEKARFLWIYGGFIGALFAAFAGWLFLGEGLDAVTFATLFLHYLPYPALAHVCLSEGVMGRFLKKKGGS</sequence>
<reference evidence="2 5" key="1">
    <citation type="submission" date="2018-02" db="EMBL/GenBank/DDBJ databases">
        <title>Deep subsurface shale carbon reservoir microbial communities from Ohio and West Virginia, USA.</title>
        <authorList>
            <person name="Wrighton K."/>
        </authorList>
    </citation>
    <scope>NUCLEOTIDE SEQUENCE [LARGE SCALE GENOMIC DNA]</scope>
    <source>
        <strain evidence="2 5">UTICA-S1B6</strain>
    </source>
</reference>
<name>A0A2S6G4G0_9GAMM</name>